<dbReference type="Gene3D" id="1.10.575.10">
    <property type="entry name" value="P1 Nuclease"/>
    <property type="match status" value="1"/>
</dbReference>
<organism evidence="9 10">
    <name type="scientific">Mycena citricolor</name>
    <dbReference type="NCBI Taxonomy" id="2018698"/>
    <lineage>
        <taxon>Eukaryota</taxon>
        <taxon>Fungi</taxon>
        <taxon>Dikarya</taxon>
        <taxon>Basidiomycota</taxon>
        <taxon>Agaricomycotina</taxon>
        <taxon>Agaricomycetes</taxon>
        <taxon>Agaricomycetidae</taxon>
        <taxon>Agaricales</taxon>
        <taxon>Marasmiineae</taxon>
        <taxon>Mycenaceae</taxon>
        <taxon>Mycena</taxon>
    </lineage>
</organism>
<dbReference type="Proteomes" id="UP001295794">
    <property type="component" value="Unassembled WGS sequence"/>
</dbReference>
<keyword evidence="7" id="KW-0325">Glycoprotein</keyword>
<comment type="caution">
    <text evidence="9">The sequence shown here is derived from an EMBL/GenBank/DDBJ whole genome shotgun (WGS) entry which is preliminary data.</text>
</comment>
<name>A0AAD2HKJ5_9AGAR</name>
<evidence type="ECO:0000256" key="2">
    <source>
        <dbReference type="ARBA" id="ARBA00022722"/>
    </source>
</evidence>
<keyword evidence="10" id="KW-1185">Reference proteome</keyword>
<reference evidence="9" key="1">
    <citation type="submission" date="2023-11" db="EMBL/GenBank/DDBJ databases">
        <authorList>
            <person name="De Vega J J."/>
            <person name="De Vega J J."/>
        </authorList>
    </citation>
    <scope>NUCLEOTIDE SEQUENCE</scope>
</reference>
<evidence type="ECO:0000256" key="4">
    <source>
        <dbReference type="ARBA" id="ARBA00022759"/>
    </source>
</evidence>
<dbReference type="GO" id="GO:0016788">
    <property type="term" value="F:hydrolase activity, acting on ester bonds"/>
    <property type="evidence" value="ECO:0007669"/>
    <property type="project" value="InterPro"/>
</dbReference>
<gene>
    <name evidence="9" type="ORF">MYCIT1_LOCUS24890</name>
</gene>
<keyword evidence="6" id="KW-1015">Disulfide bond</keyword>
<keyword evidence="3" id="KW-0479">Metal-binding</keyword>
<dbReference type="EMBL" id="CAVNYO010000409">
    <property type="protein sequence ID" value="CAK5276543.1"/>
    <property type="molecule type" value="Genomic_DNA"/>
</dbReference>
<evidence type="ECO:0000256" key="1">
    <source>
        <dbReference type="ARBA" id="ARBA00009547"/>
    </source>
</evidence>
<feature type="signal peptide" evidence="8">
    <location>
        <begin position="1"/>
        <end position="19"/>
    </location>
</feature>
<keyword evidence="5" id="KW-0378">Hydrolase</keyword>
<feature type="chain" id="PRO_5042086718" description="Aspergillus nuclease S(1)" evidence="8">
    <location>
        <begin position="20"/>
        <end position="354"/>
    </location>
</feature>
<evidence type="ECO:0000313" key="10">
    <source>
        <dbReference type="Proteomes" id="UP001295794"/>
    </source>
</evidence>
<evidence type="ECO:0000256" key="7">
    <source>
        <dbReference type="ARBA" id="ARBA00023180"/>
    </source>
</evidence>
<keyword evidence="8" id="KW-0732">Signal</keyword>
<keyword evidence="2" id="KW-0540">Nuclease</keyword>
<dbReference type="AlphaFoldDB" id="A0AAD2HKJ5"/>
<dbReference type="GO" id="GO:0006308">
    <property type="term" value="P:DNA catabolic process"/>
    <property type="evidence" value="ECO:0007669"/>
    <property type="project" value="InterPro"/>
</dbReference>
<accession>A0AAD2HKJ5</accession>
<evidence type="ECO:0000256" key="3">
    <source>
        <dbReference type="ARBA" id="ARBA00022723"/>
    </source>
</evidence>
<evidence type="ECO:0000256" key="8">
    <source>
        <dbReference type="SAM" id="SignalP"/>
    </source>
</evidence>
<dbReference type="SUPFAM" id="SSF48537">
    <property type="entry name" value="Phospholipase C/P1 nuclease"/>
    <property type="match status" value="1"/>
</dbReference>
<dbReference type="Pfam" id="PF02265">
    <property type="entry name" value="S1-P1_nuclease"/>
    <property type="match status" value="1"/>
</dbReference>
<sequence length="354" mass="37469">MNLLLSAVLLGVYVSAAQAWGVLGHATVAYVAQNFVKSTTATWAKGVLGDTSTSYLANIASWADTFRATTAGSFSAPFHFIDALDSPPTSCNVNFSRDCTKAGCSISGRHTSASVSASITKVLAAIQNYTQRVQDGRLSATNVNQALMFLVHFLGDITQPLHDENLDVGGNTINVVFQGFNDNLHADWDTFIPEQIAGGSSLNVAKAWAANITTAITSGMYASQAASWIAGDDITDAVGSATKWASDANTFVCSVVMPNGVAALQKGDLFPTYYNSVAPTVQLQLAKGGYRLANWLDQIADSNLGLTRRNELSEPRQAAEEGSISERDLLLDLSELSAASVVRAAFGYDCGHAH</sequence>
<dbReference type="GO" id="GO:0004519">
    <property type="term" value="F:endonuclease activity"/>
    <property type="evidence" value="ECO:0007669"/>
    <property type="project" value="UniProtKB-KW"/>
</dbReference>
<comment type="similarity">
    <text evidence="1">Belongs to the nuclease type I family.</text>
</comment>
<evidence type="ECO:0008006" key="11">
    <source>
        <dbReference type="Google" id="ProtNLM"/>
    </source>
</evidence>
<dbReference type="InterPro" id="IPR003154">
    <property type="entry name" value="S1/P1nuclease"/>
</dbReference>
<keyword evidence="4" id="KW-0255">Endonuclease</keyword>
<proteinExistence type="inferred from homology"/>
<dbReference type="CDD" id="cd11010">
    <property type="entry name" value="S1-P1_nuclease"/>
    <property type="match status" value="1"/>
</dbReference>
<evidence type="ECO:0000313" key="9">
    <source>
        <dbReference type="EMBL" id="CAK5276543.1"/>
    </source>
</evidence>
<dbReference type="GO" id="GO:0003676">
    <property type="term" value="F:nucleic acid binding"/>
    <property type="evidence" value="ECO:0007669"/>
    <property type="project" value="InterPro"/>
</dbReference>
<dbReference type="GO" id="GO:0046872">
    <property type="term" value="F:metal ion binding"/>
    <property type="evidence" value="ECO:0007669"/>
    <property type="project" value="UniProtKB-KW"/>
</dbReference>
<dbReference type="InterPro" id="IPR008947">
    <property type="entry name" value="PLipase_C/P1_nuclease_dom_sf"/>
</dbReference>
<evidence type="ECO:0000256" key="5">
    <source>
        <dbReference type="ARBA" id="ARBA00022801"/>
    </source>
</evidence>
<protein>
    <recommendedName>
        <fullName evidence="11">Aspergillus nuclease S(1)</fullName>
    </recommendedName>
</protein>
<evidence type="ECO:0000256" key="6">
    <source>
        <dbReference type="ARBA" id="ARBA00023157"/>
    </source>
</evidence>
<dbReference type="PANTHER" id="PTHR33146">
    <property type="entry name" value="ENDONUCLEASE 4"/>
    <property type="match status" value="1"/>
</dbReference>
<dbReference type="PANTHER" id="PTHR33146:SF26">
    <property type="entry name" value="ENDONUCLEASE 4"/>
    <property type="match status" value="1"/>
</dbReference>